<organism evidence="2 3">
    <name type="scientific">Umbra pygmaea</name>
    <name type="common">Eastern mudminnow</name>
    <dbReference type="NCBI Taxonomy" id="75934"/>
    <lineage>
        <taxon>Eukaryota</taxon>
        <taxon>Metazoa</taxon>
        <taxon>Chordata</taxon>
        <taxon>Craniata</taxon>
        <taxon>Vertebrata</taxon>
        <taxon>Euteleostomi</taxon>
        <taxon>Actinopterygii</taxon>
        <taxon>Neopterygii</taxon>
        <taxon>Teleostei</taxon>
        <taxon>Protacanthopterygii</taxon>
        <taxon>Esociformes</taxon>
        <taxon>Umbridae</taxon>
        <taxon>Umbra</taxon>
    </lineage>
</organism>
<gene>
    <name evidence="2" type="ORF">UPYG_G00353540</name>
</gene>
<evidence type="ECO:0008006" key="4">
    <source>
        <dbReference type="Google" id="ProtNLM"/>
    </source>
</evidence>
<dbReference type="AlphaFoldDB" id="A0ABD0WD97"/>
<dbReference type="EMBL" id="JAGEUA010000029">
    <property type="protein sequence ID" value="KAL0961642.1"/>
    <property type="molecule type" value="Genomic_DNA"/>
</dbReference>
<evidence type="ECO:0000313" key="3">
    <source>
        <dbReference type="Proteomes" id="UP001557470"/>
    </source>
</evidence>
<comment type="caution">
    <text evidence="2">The sequence shown here is derived from an EMBL/GenBank/DDBJ whole genome shotgun (WGS) entry which is preliminary data.</text>
</comment>
<protein>
    <recommendedName>
        <fullName evidence="4">Prolactin receptor</fullName>
    </recommendedName>
</protein>
<keyword evidence="3" id="KW-1185">Reference proteome</keyword>
<feature type="region of interest" description="Disordered" evidence="1">
    <location>
        <begin position="1"/>
        <end position="43"/>
    </location>
</feature>
<dbReference type="Proteomes" id="UP001557470">
    <property type="component" value="Unassembled WGS sequence"/>
</dbReference>
<accession>A0ABD0WD97</accession>
<reference evidence="2 3" key="1">
    <citation type="submission" date="2024-06" db="EMBL/GenBank/DDBJ databases">
        <authorList>
            <person name="Pan Q."/>
            <person name="Wen M."/>
            <person name="Jouanno E."/>
            <person name="Zahm M."/>
            <person name="Klopp C."/>
            <person name="Cabau C."/>
            <person name="Louis A."/>
            <person name="Berthelot C."/>
            <person name="Parey E."/>
            <person name="Roest Crollius H."/>
            <person name="Montfort J."/>
            <person name="Robinson-Rechavi M."/>
            <person name="Bouchez O."/>
            <person name="Lampietro C."/>
            <person name="Lopez Roques C."/>
            <person name="Donnadieu C."/>
            <person name="Postlethwait J."/>
            <person name="Bobe J."/>
            <person name="Verreycken H."/>
            <person name="Guiguen Y."/>
        </authorList>
    </citation>
    <scope>NUCLEOTIDE SEQUENCE [LARGE SCALE GENOMIC DNA]</scope>
    <source>
        <strain evidence="2">Up_M1</strain>
        <tissue evidence="2">Testis</tissue>
    </source>
</reference>
<evidence type="ECO:0000313" key="2">
    <source>
        <dbReference type="EMBL" id="KAL0961642.1"/>
    </source>
</evidence>
<feature type="compositionally biased region" description="Polar residues" evidence="1">
    <location>
        <begin position="1"/>
        <end position="17"/>
    </location>
</feature>
<feature type="region of interest" description="Disordered" evidence="1">
    <location>
        <begin position="111"/>
        <end position="135"/>
    </location>
</feature>
<name>A0ABD0WD97_UMBPY</name>
<sequence length="135" mass="14850">MGINEQEGSSNITQPQKLQLRVQNPPVESRDNFTGPGVKDPLEIQMRTDGCHGEEPITTDVSQLRINHCPQEEGSSNITQAHQPQLGVSDPQVATCDNFNSDPVLLKDPGEIQMRKHPPYSPHMPVRSLSSGNNC</sequence>
<proteinExistence type="predicted"/>
<evidence type="ECO:0000256" key="1">
    <source>
        <dbReference type="SAM" id="MobiDB-lite"/>
    </source>
</evidence>